<dbReference type="PANTHER" id="PTHR21496">
    <property type="entry name" value="FERREDOXIN-RELATED"/>
    <property type="match status" value="1"/>
</dbReference>
<protein>
    <submittedName>
        <fullName evidence="5">Uncharacterized protein</fullName>
    </submittedName>
</protein>
<dbReference type="KEGG" id="ccot:CCAX7_001220"/>
<reference evidence="5 6" key="1">
    <citation type="journal article" date="2019" name="Int. J. Syst. Evol. Microbiol.">
        <title>Capsulimonas corticalis gen. nov., sp. nov., an aerobic capsulated bacterium, of a novel bacterial order, Capsulimonadales ord. nov., of the class Armatimonadia of the phylum Armatimonadetes.</title>
        <authorList>
            <person name="Li J."/>
            <person name="Kudo C."/>
            <person name="Tonouchi A."/>
        </authorList>
    </citation>
    <scope>NUCLEOTIDE SEQUENCE [LARGE SCALE GENOMIC DNA]</scope>
    <source>
        <strain evidence="5 6">AX-7</strain>
    </source>
</reference>
<dbReference type="PROSITE" id="PS51296">
    <property type="entry name" value="RIESKE"/>
    <property type="match status" value="1"/>
</dbReference>
<gene>
    <name evidence="5" type="ORF">CCAX7_001220</name>
</gene>
<dbReference type="PANTHER" id="PTHR21496:SF23">
    <property type="entry name" value="3-PHENYLPROPIONATE_CINNAMIC ACID DIOXYGENASE FERREDOXIN SUBUNIT"/>
    <property type="match status" value="1"/>
</dbReference>
<evidence type="ECO:0000256" key="2">
    <source>
        <dbReference type="ARBA" id="ARBA00022723"/>
    </source>
</evidence>
<dbReference type="RefSeq" id="WP_119320027.1">
    <property type="nucleotide sequence ID" value="NZ_AP025739.1"/>
</dbReference>
<dbReference type="Proteomes" id="UP000287394">
    <property type="component" value="Chromosome"/>
</dbReference>
<evidence type="ECO:0000256" key="3">
    <source>
        <dbReference type="ARBA" id="ARBA00023004"/>
    </source>
</evidence>
<evidence type="ECO:0000256" key="1">
    <source>
        <dbReference type="ARBA" id="ARBA00022714"/>
    </source>
</evidence>
<dbReference type="GO" id="GO:0046872">
    <property type="term" value="F:metal ion binding"/>
    <property type="evidence" value="ECO:0007669"/>
    <property type="project" value="UniProtKB-KW"/>
</dbReference>
<evidence type="ECO:0000313" key="6">
    <source>
        <dbReference type="Proteomes" id="UP000287394"/>
    </source>
</evidence>
<dbReference type="Pfam" id="PF00355">
    <property type="entry name" value="Rieske"/>
    <property type="match status" value="1"/>
</dbReference>
<dbReference type="EMBL" id="AP025739">
    <property type="protein sequence ID" value="BDI28071.1"/>
    <property type="molecule type" value="Genomic_DNA"/>
</dbReference>
<keyword evidence="2" id="KW-0479">Metal-binding</keyword>
<keyword evidence="6" id="KW-1185">Reference proteome</keyword>
<keyword evidence="1" id="KW-0001">2Fe-2S</keyword>
<dbReference type="GO" id="GO:0051537">
    <property type="term" value="F:2 iron, 2 sulfur cluster binding"/>
    <property type="evidence" value="ECO:0007669"/>
    <property type="project" value="UniProtKB-KW"/>
</dbReference>
<accession>A0A402CRP0</accession>
<sequence>MSTLIPNEYCLGPAGQIPIGEGREFQIGETKVAVFRSRNGGVYATQPLCPHRAGPLVDGLLGGDILACPLHAWKFDLSTGAPVMGECGLKTYPVRVTEEGDLWVEVG</sequence>
<name>A0A402CRP0_9BACT</name>
<evidence type="ECO:0000313" key="5">
    <source>
        <dbReference type="EMBL" id="BDI28071.1"/>
    </source>
</evidence>
<keyword evidence="4" id="KW-0411">Iron-sulfur</keyword>
<dbReference type="OrthoDB" id="9795104at2"/>
<dbReference type="InterPro" id="IPR036922">
    <property type="entry name" value="Rieske_2Fe-2S_sf"/>
</dbReference>
<evidence type="ECO:0000256" key="4">
    <source>
        <dbReference type="ARBA" id="ARBA00023014"/>
    </source>
</evidence>
<dbReference type="SUPFAM" id="SSF50022">
    <property type="entry name" value="ISP domain"/>
    <property type="match status" value="1"/>
</dbReference>
<dbReference type="AlphaFoldDB" id="A0A402CRP0"/>
<dbReference type="Gene3D" id="2.102.10.10">
    <property type="entry name" value="Rieske [2Fe-2S] iron-sulphur domain"/>
    <property type="match status" value="1"/>
</dbReference>
<dbReference type="InterPro" id="IPR017941">
    <property type="entry name" value="Rieske_2Fe-2S"/>
</dbReference>
<organism evidence="5 6">
    <name type="scientific">Capsulimonas corticalis</name>
    <dbReference type="NCBI Taxonomy" id="2219043"/>
    <lineage>
        <taxon>Bacteria</taxon>
        <taxon>Bacillati</taxon>
        <taxon>Armatimonadota</taxon>
        <taxon>Armatimonadia</taxon>
        <taxon>Capsulimonadales</taxon>
        <taxon>Capsulimonadaceae</taxon>
        <taxon>Capsulimonas</taxon>
    </lineage>
</organism>
<proteinExistence type="predicted"/>
<keyword evidence="3" id="KW-0408">Iron</keyword>
<dbReference type="FunCoup" id="A0A402CRP0">
    <property type="interactions" value="40"/>
</dbReference>
<dbReference type="GO" id="GO:0016705">
    <property type="term" value="F:oxidoreductase activity, acting on paired donors, with incorporation or reduction of molecular oxygen"/>
    <property type="evidence" value="ECO:0007669"/>
    <property type="project" value="UniProtKB-ARBA"/>
</dbReference>
<dbReference type="GO" id="GO:0004497">
    <property type="term" value="F:monooxygenase activity"/>
    <property type="evidence" value="ECO:0007669"/>
    <property type="project" value="UniProtKB-ARBA"/>
</dbReference>